<dbReference type="Proteomes" id="UP000724058">
    <property type="component" value="Unassembled WGS sequence"/>
</dbReference>
<evidence type="ECO:0000313" key="8">
    <source>
        <dbReference type="Proteomes" id="UP000095439"/>
    </source>
</evidence>
<dbReference type="EC" id="3.2.1.17" evidence="6"/>
<sequence length="765" mass="85317">MKRIMTVMLAVIYITTGTISVMAGEPENNDAQKKESVSDSVKVQTSENTDEDRPKENSWRYSNGELIPQEDDATSNARAVTNAWKKVNGQFVNSLGKPIPGAKKKGMDISEYQGTINWDTVKNRSDIDFVIIRCSYGSGYKDRKWEYNVKECERLGIPYGVYIYSTATTVLAVEKEAENVKKMLEGHQPTYPVYFDMEENSVLNLGSSTIGKLANTFCSKISGAGYKVGIYASLYWWNSILTDRVFKNESWSKWVAQYSASCQYQSKYDMWQCTSSGKVNGVSTNVDINFWMSDEPVINQDADRVIVSDENIITYTSHMQSYGWQEPVNNGYQTGKPGYGKRLEAFKINVGGGYGDLGVRYQACIQDEGWKPLAETGQLAGTEGKSKYIQAVKISLTGSQAENYDIYYRVYSQNFGWLGWTSNGQPAGSQGYEKRIEALQIAVLPKGATIPGTTDNSYKTTGKKVEYRTYVEKQGWKKYSADGEQSGTIGQARAVQGLAVRVNDTQYSGNIVYDTYMQSYGWMGEKANNTAAGILNGGKRMEAIKLHLTGELAEKYDIYYRVHTQTFGWLDWAKNGEPSGTKDYAKRIEAVQVKVVPKGNPAPGATSIAFKEAKIAYKTHVQTYGWMSKVHDGETAGTSGKAKRMEALNIAMVDSSYNKEISYRTHVQTYGWQKWVNGGKNSGTEGKAKRLEAIQIELKDSLADQYDIYYRVHAQTYGWLGWAKNGEKAGTEGLAKRLEAIQIVLVEKGGAAPGSTNNFFIKKDK</sequence>
<dbReference type="Proteomes" id="UP000095439">
    <property type="component" value="Unassembled WGS sequence"/>
</dbReference>
<dbReference type="Gene3D" id="3.20.20.80">
    <property type="entry name" value="Glycosidases"/>
    <property type="match status" value="1"/>
</dbReference>
<dbReference type="Pfam" id="PF07538">
    <property type="entry name" value="ChW"/>
    <property type="match status" value="9"/>
</dbReference>
<dbReference type="EMBL" id="CYYY01000010">
    <property type="protein sequence ID" value="CUO06766.1"/>
    <property type="molecule type" value="Genomic_DNA"/>
</dbReference>
<reference evidence="7" key="2">
    <citation type="journal article" date="2020" name="Cell Host Microbe">
        <title>Functional and Genomic Variation between Human-Derived Isolates of Lachnospiraceae Reveals Inter- and Intra-Species Diversity.</title>
        <authorList>
            <person name="Sorbara M.T."/>
            <person name="Littmann E.R."/>
            <person name="Fontana E."/>
            <person name="Moody T.U."/>
            <person name="Kohout C.E."/>
            <person name="Gjonbalaj M."/>
            <person name="Eaton V."/>
            <person name="Seok R."/>
            <person name="Leiner I.M."/>
            <person name="Pamer E.G."/>
        </authorList>
    </citation>
    <scope>NUCLEOTIDE SEQUENCE</scope>
    <source>
        <strain evidence="7">MSK.10.16</strain>
    </source>
</reference>
<dbReference type="RefSeq" id="WP_055181870.1">
    <property type="nucleotide sequence ID" value="NZ_CABIWY010000010.1"/>
</dbReference>
<feature type="compositionally biased region" description="Polar residues" evidence="4">
    <location>
        <begin position="38"/>
        <end position="47"/>
    </location>
</feature>
<dbReference type="PANTHER" id="PTHR34135:SF2">
    <property type="entry name" value="LYSOZYME"/>
    <property type="match status" value="1"/>
</dbReference>
<name>A0A174C4Y7_9FIRM</name>
<evidence type="ECO:0000313" key="7">
    <source>
        <dbReference type="EMBL" id="NSE58408.1"/>
    </source>
</evidence>
<protein>
    <submittedName>
        <fullName evidence="6">Lysozyme M1</fullName>
        <ecNumber evidence="6">3.2.1.17</ecNumber>
    </submittedName>
</protein>
<organism evidence="6 8">
    <name type="scientific">Dorea longicatena</name>
    <dbReference type="NCBI Taxonomy" id="88431"/>
    <lineage>
        <taxon>Bacteria</taxon>
        <taxon>Bacillati</taxon>
        <taxon>Bacillota</taxon>
        <taxon>Clostridia</taxon>
        <taxon>Lachnospirales</taxon>
        <taxon>Lachnospiraceae</taxon>
        <taxon>Dorea</taxon>
    </lineage>
</organism>
<keyword evidence="2 6" id="KW-0378">Hydrolase</keyword>
<dbReference type="GO" id="GO:0009253">
    <property type="term" value="P:peptidoglycan catabolic process"/>
    <property type="evidence" value="ECO:0007669"/>
    <property type="project" value="InterPro"/>
</dbReference>
<evidence type="ECO:0000256" key="3">
    <source>
        <dbReference type="ARBA" id="ARBA00023295"/>
    </source>
</evidence>
<dbReference type="InterPro" id="IPR002053">
    <property type="entry name" value="Glyco_hydro_25"/>
</dbReference>
<reference evidence="6 8" key="1">
    <citation type="submission" date="2015-09" db="EMBL/GenBank/DDBJ databases">
        <authorList>
            <consortium name="Pathogen Informatics"/>
        </authorList>
    </citation>
    <scope>NUCLEOTIDE SEQUENCE [LARGE SCALE GENOMIC DNA]</scope>
    <source>
        <strain evidence="6 8">2789STDY5608866</strain>
    </source>
</reference>
<keyword evidence="5" id="KW-0732">Signal</keyword>
<evidence type="ECO:0000256" key="5">
    <source>
        <dbReference type="SAM" id="SignalP"/>
    </source>
</evidence>
<dbReference type="GO" id="GO:0016052">
    <property type="term" value="P:carbohydrate catabolic process"/>
    <property type="evidence" value="ECO:0007669"/>
    <property type="project" value="TreeGrafter"/>
</dbReference>
<evidence type="ECO:0000256" key="1">
    <source>
        <dbReference type="ARBA" id="ARBA00010646"/>
    </source>
</evidence>
<evidence type="ECO:0000256" key="2">
    <source>
        <dbReference type="ARBA" id="ARBA00022801"/>
    </source>
</evidence>
<feature type="chain" id="PRO_5008018923" evidence="5">
    <location>
        <begin position="24"/>
        <end position="765"/>
    </location>
</feature>
<dbReference type="CDD" id="cd06414">
    <property type="entry name" value="GH25_LytC-like"/>
    <property type="match status" value="1"/>
</dbReference>
<dbReference type="EMBL" id="JAAIOD010000012">
    <property type="protein sequence ID" value="NSE58408.1"/>
    <property type="molecule type" value="Genomic_DNA"/>
</dbReference>
<dbReference type="InterPro" id="IPR017853">
    <property type="entry name" value="GH"/>
</dbReference>
<reference evidence="7" key="3">
    <citation type="submission" date="2020-02" db="EMBL/GenBank/DDBJ databases">
        <authorList>
            <person name="Littmann E."/>
            <person name="Sorbara M."/>
        </authorList>
    </citation>
    <scope>NUCLEOTIDE SEQUENCE</scope>
    <source>
        <strain evidence="7">MSK.10.16</strain>
    </source>
</reference>
<feature type="region of interest" description="Disordered" evidence="4">
    <location>
        <begin position="24"/>
        <end position="62"/>
    </location>
</feature>
<dbReference type="InterPro" id="IPR006637">
    <property type="entry name" value="ChW"/>
</dbReference>
<dbReference type="SUPFAM" id="SSF51445">
    <property type="entry name" value="(Trans)glycosidases"/>
    <property type="match status" value="1"/>
</dbReference>
<dbReference type="PANTHER" id="PTHR34135">
    <property type="entry name" value="LYSOZYME"/>
    <property type="match status" value="1"/>
</dbReference>
<gene>
    <name evidence="6" type="primary">acm</name>
    <name evidence="6" type="ORF">ERS852423_02181</name>
    <name evidence="7" type="ORF">G4332_09830</name>
</gene>
<evidence type="ECO:0000313" key="6">
    <source>
        <dbReference type="EMBL" id="CUO06766.1"/>
    </source>
</evidence>
<keyword evidence="3 6" id="KW-0326">Glycosidase</keyword>
<dbReference type="GO" id="GO:0016998">
    <property type="term" value="P:cell wall macromolecule catabolic process"/>
    <property type="evidence" value="ECO:0007669"/>
    <property type="project" value="InterPro"/>
</dbReference>
<dbReference type="SMART" id="SM00641">
    <property type="entry name" value="Glyco_25"/>
    <property type="match status" value="1"/>
</dbReference>
<feature type="signal peptide" evidence="5">
    <location>
        <begin position="1"/>
        <end position="23"/>
    </location>
</feature>
<accession>A0A174C4Y7</accession>
<proteinExistence type="inferred from homology"/>
<dbReference type="SMART" id="SM00728">
    <property type="entry name" value="ChW"/>
    <property type="match status" value="9"/>
</dbReference>
<dbReference type="PROSITE" id="PS51904">
    <property type="entry name" value="GLYCOSYL_HYDROL_F25_2"/>
    <property type="match status" value="1"/>
</dbReference>
<evidence type="ECO:0000256" key="4">
    <source>
        <dbReference type="SAM" id="MobiDB-lite"/>
    </source>
</evidence>
<dbReference type="AlphaFoldDB" id="A0A174C4Y7"/>
<dbReference type="GO" id="GO:0003796">
    <property type="term" value="F:lysozyme activity"/>
    <property type="evidence" value="ECO:0007669"/>
    <property type="project" value="UniProtKB-EC"/>
</dbReference>
<comment type="similarity">
    <text evidence="1">Belongs to the glycosyl hydrolase 25 family.</text>
</comment>
<dbReference type="Pfam" id="PF01183">
    <property type="entry name" value="Glyco_hydro_25"/>
    <property type="match status" value="1"/>
</dbReference>
<dbReference type="InterPro" id="IPR018077">
    <property type="entry name" value="Glyco_hydro_fam25_subgr"/>
</dbReference>